<dbReference type="InParanoid" id="A0A3N4KDL8"/>
<protein>
    <recommendedName>
        <fullName evidence="10">Autophagy-related protein</fullName>
    </recommendedName>
</protein>
<keyword evidence="12" id="KW-1185">Reference proteome</keyword>
<dbReference type="InterPro" id="IPR029071">
    <property type="entry name" value="Ubiquitin-like_domsf"/>
</dbReference>
<dbReference type="Proteomes" id="UP000277580">
    <property type="component" value="Unassembled WGS sequence"/>
</dbReference>
<comment type="similarity">
    <text evidence="3 10">Belongs to the ATG8 family.</text>
</comment>
<dbReference type="GO" id="GO:0000421">
    <property type="term" value="C:autophagosome membrane"/>
    <property type="evidence" value="ECO:0007669"/>
    <property type="project" value="UniProtKB-SubCell"/>
</dbReference>
<evidence type="ECO:0000256" key="9">
    <source>
        <dbReference type="PIRSR" id="PIRSR604241-50"/>
    </source>
</evidence>
<dbReference type="InterPro" id="IPR004241">
    <property type="entry name" value="Atg8-like"/>
</dbReference>
<keyword evidence="5 10" id="KW-0072">Autophagy</keyword>
<evidence type="ECO:0000256" key="5">
    <source>
        <dbReference type="ARBA" id="ARBA00023006"/>
    </source>
</evidence>
<gene>
    <name evidence="11" type="ORF">P167DRAFT_548703</name>
</gene>
<proteinExistence type="inferred from homology"/>
<dbReference type="PANTHER" id="PTHR10969">
    <property type="entry name" value="MICROTUBULE-ASSOCIATED PROTEINS 1A/1B LIGHT CHAIN 3-RELATED"/>
    <property type="match status" value="1"/>
</dbReference>
<evidence type="ECO:0000256" key="4">
    <source>
        <dbReference type="ARBA" id="ARBA00022554"/>
    </source>
</evidence>
<dbReference type="GO" id="GO:0031410">
    <property type="term" value="C:cytoplasmic vesicle"/>
    <property type="evidence" value="ECO:0007669"/>
    <property type="project" value="UniProtKB-KW"/>
</dbReference>
<reference evidence="11 12" key="1">
    <citation type="journal article" date="2018" name="Nat. Ecol. Evol.">
        <title>Pezizomycetes genomes reveal the molecular basis of ectomycorrhizal truffle lifestyle.</title>
        <authorList>
            <person name="Murat C."/>
            <person name="Payen T."/>
            <person name="Noel B."/>
            <person name="Kuo A."/>
            <person name="Morin E."/>
            <person name="Chen J."/>
            <person name="Kohler A."/>
            <person name="Krizsan K."/>
            <person name="Balestrini R."/>
            <person name="Da Silva C."/>
            <person name="Montanini B."/>
            <person name="Hainaut M."/>
            <person name="Levati E."/>
            <person name="Barry K.W."/>
            <person name="Belfiori B."/>
            <person name="Cichocki N."/>
            <person name="Clum A."/>
            <person name="Dockter R.B."/>
            <person name="Fauchery L."/>
            <person name="Guy J."/>
            <person name="Iotti M."/>
            <person name="Le Tacon F."/>
            <person name="Lindquist E.A."/>
            <person name="Lipzen A."/>
            <person name="Malagnac F."/>
            <person name="Mello A."/>
            <person name="Molinier V."/>
            <person name="Miyauchi S."/>
            <person name="Poulain J."/>
            <person name="Riccioni C."/>
            <person name="Rubini A."/>
            <person name="Sitrit Y."/>
            <person name="Splivallo R."/>
            <person name="Traeger S."/>
            <person name="Wang M."/>
            <person name="Zifcakova L."/>
            <person name="Wipf D."/>
            <person name="Zambonelli A."/>
            <person name="Paolocci F."/>
            <person name="Nowrousian M."/>
            <person name="Ottonello S."/>
            <person name="Baldrian P."/>
            <person name="Spatafora J.W."/>
            <person name="Henrissat B."/>
            <person name="Nagy L.G."/>
            <person name="Aury J.M."/>
            <person name="Wincker P."/>
            <person name="Grigoriev I.V."/>
            <person name="Bonfante P."/>
            <person name="Martin F.M."/>
        </authorList>
    </citation>
    <scope>NUCLEOTIDE SEQUENCE [LARGE SCALE GENOMIC DNA]</scope>
    <source>
        <strain evidence="11 12">CCBAS932</strain>
    </source>
</reference>
<evidence type="ECO:0000313" key="12">
    <source>
        <dbReference type="Proteomes" id="UP000277580"/>
    </source>
</evidence>
<name>A0A3N4KDL8_9PEZI</name>
<dbReference type="EMBL" id="ML119160">
    <property type="protein sequence ID" value="RPB08626.1"/>
    <property type="molecule type" value="Genomic_DNA"/>
</dbReference>
<keyword evidence="6" id="KW-0472">Membrane</keyword>
<keyword evidence="8" id="KW-0968">Cytoplasmic vesicle</keyword>
<dbReference type="GO" id="GO:0006914">
    <property type="term" value="P:autophagy"/>
    <property type="evidence" value="ECO:0007669"/>
    <property type="project" value="UniProtKB-KW"/>
</dbReference>
<evidence type="ECO:0000256" key="6">
    <source>
        <dbReference type="ARBA" id="ARBA00023136"/>
    </source>
</evidence>
<dbReference type="Pfam" id="PF02991">
    <property type="entry name" value="ATG8"/>
    <property type="match status" value="1"/>
</dbReference>
<organism evidence="11 12">
    <name type="scientific">Morchella conica CCBAS932</name>
    <dbReference type="NCBI Taxonomy" id="1392247"/>
    <lineage>
        <taxon>Eukaryota</taxon>
        <taxon>Fungi</taxon>
        <taxon>Dikarya</taxon>
        <taxon>Ascomycota</taxon>
        <taxon>Pezizomycotina</taxon>
        <taxon>Pezizomycetes</taxon>
        <taxon>Pezizales</taxon>
        <taxon>Morchellaceae</taxon>
        <taxon>Morchella</taxon>
    </lineage>
</organism>
<evidence type="ECO:0000256" key="3">
    <source>
        <dbReference type="ARBA" id="ARBA00007293"/>
    </source>
</evidence>
<dbReference type="Gene3D" id="3.10.20.90">
    <property type="entry name" value="Phosphatidylinositol 3-kinase Catalytic Subunit, Chain A, domain 1"/>
    <property type="match status" value="1"/>
</dbReference>
<keyword evidence="4" id="KW-0926">Vacuole</keyword>
<dbReference type="AlphaFoldDB" id="A0A3N4KDL8"/>
<evidence type="ECO:0000256" key="8">
    <source>
        <dbReference type="ARBA" id="ARBA00023329"/>
    </source>
</evidence>
<evidence type="ECO:0000256" key="1">
    <source>
        <dbReference type="ARBA" id="ARBA00004512"/>
    </source>
</evidence>
<evidence type="ECO:0000256" key="10">
    <source>
        <dbReference type="RuleBase" id="RU004384"/>
    </source>
</evidence>
<dbReference type="SUPFAM" id="SSF54236">
    <property type="entry name" value="Ubiquitin-like"/>
    <property type="match status" value="1"/>
</dbReference>
<sequence>MFKDDFNFAIRQEKYMAIMKKYPKCVPIVCESGSRGLHHMCRREFSVERTQTLAGVMWRIRRDAKVSETEALFVMVDGVVQPSSIEMGIIYDWAKDEDGWLYITYVKENTFGEEVKEVKEA</sequence>
<accession>A0A3N4KDL8</accession>
<dbReference type="OrthoDB" id="5274638at2759"/>
<keyword evidence="7 9" id="KW-0449">Lipoprotein</keyword>
<evidence type="ECO:0000256" key="7">
    <source>
        <dbReference type="ARBA" id="ARBA00023288"/>
    </source>
</evidence>
<evidence type="ECO:0000313" key="11">
    <source>
        <dbReference type="EMBL" id="RPB08626.1"/>
    </source>
</evidence>
<comment type="subcellular location">
    <subcellularLocation>
        <location evidence="1">Cytoplasmic vesicle</location>
        <location evidence="1">Autophagosome membrane</location>
        <topology evidence="1">Lipid-anchor</topology>
    </subcellularLocation>
    <subcellularLocation>
        <location evidence="2">Vacuole membrane</location>
        <topology evidence="2">Lipid-anchor</topology>
    </subcellularLocation>
</comment>
<evidence type="ECO:0000256" key="2">
    <source>
        <dbReference type="ARBA" id="ARBA00004592"/>
    </source>
</evidence>
<feature type="lipid moiety-binding region" description="Phosphatidylserine amidated glycine; alternate" evidence="9">
    <location>
        <position position="112"/>
    </location>
</feature>
<dbReference type="STRING" id="1392247.A0A3N4KDL8"/>